<dbReference type="SUPFAM" id="SSF49899">
    <property type="entry name" value="Concanavalin A-like lectins/glucanases"/>
    <property type="match status" value="1"/>
</dbReference>
<dbReference type="Proteomes" id="UP000233435">
    <property type="component" value="Unassembled WGS sequence"/>
</dbReference>
<gene>
    <name evidence="19" type="ORF">CSW08_09390</name>
</gene>
<keyword evidence="4" id="KW-0808">Transferase</keyword>
<accession>A0A2N3HK45</accession>
<feature type="compositionally biased region" description="Gly residues" evidence="16">
    <location>
        <begin position="183"/>
        <end position="204"/>
    </location>
</feature>
<dbReference type="Gene3D" id="2.60.120.200">
    <property type="match status" value="1"/>
</dbReference>
<dbReference type="InterPro" id="IPR013320">
    <property type="entry name" value="ConA-like_dom_sf"/>
</dbReference>
<dbReference type="GO" id="GO:0004714">
    <property type="term" value="F:transmembrane receptor protein tyrosine kinase activity"/>
    <property type="evidence" value="ECO:0007669"/>
    <property type="project" value="UniProtKB-EC"/>
</dbReference>
<evidence type="ECO:0000256" key="8">
    <source>
        <dbReference type="ARBA" id="ARBA00022777"/>
    </source>
</evidence>
<dbReference type="GO" id="GO:0005886">
    <property type="term" value="C:plasma membrane"/>
    <property type="evidence" value="ECO:0007669"/>
    <property type="project" value="UniProtKB-SubCell"/>
</dbReference>
<feature type="chain" id="PRO_5014652059" description="receptor protein-tyrosine kinase" evidence="17">
    <location>
        <begin position="34"/>
        <end position="760"/>
    </location>
</feature>
<sequence length="760" mass="77651">MRTYQSKFAFKNATNKFYFFCAILITTLSSVNAQVCESGEAVASNSIICSGTNTTISVIVPKGSIAWQQSSDGINWINVSSGSSVTNITPASTEVKNFSYTGSEQTFIVPRGVTSIIASGYGAAGGHGSSDFNGRGGLGGSLEATLSTTPEETLSIYIGEQGHNTIGNPGTNSQPDNQWIGSDGLGGFNGGGNATSGSGGGGGSTDIRQNGNTLSDRIFVVGSGGGGGNQRRNSDSGGNGGNGGGLTGATGVNGGPDIYGNSGGIGGGGGSQLAGGSASGGNGATSGSLGQGGLGATTSRTGGGGGGGYYGGGGGGHKSDRSGGGGGGGSSFTTGTITTNVQGDTAATGNGSLTLSFTVPEFVESIYTTPNLTANTYYRAVVTDVSCTENYSLPSLITVNPLPIPTFTAQPDDIVIDSEVSYTTQSGQSNYVWTIPGIVNTDYSISSGGTSSDNTVVLKWLNMGSKAIQINYTNSNNCVGATATSSNSINVRNYGITKNGLKISNPANSINQYGAIGTGKSVSIYGEIMDTPNSLITSGLIMHLDAGSTSSYSGTGNNWSDISGNGNHGTLVNGVTYNSANSGSLVFDGLNDYFVTNNNLNLSDTDKLTVQIILKTATTNGKMIMEHSIDWNSNNAYGVLAADNKMQFTDHNLGYNVRNSVATINDNNWHVLSATTDRSLNATNQTVIYIDGDAPNSVIDPSLANDNSGNFTSHKLYISSRAGTGYYFNGTIAQVLIYNRVLTAEEIQQNYNAVKSKYGL</sequence>
<dbReference type="EMBL" id="PJEO01000031">
    <property type="protein sequence ID" value="PKQ45218.1"/>
    <property type="molecule type" value="Genomic_DNA"/>
</dbReference>
<dbReference type="GO" id="GO:0005524">
    <property type="term" value="F:ATP binding"/>
    <property type="evidence" value="ECO:0007669"/>
    <property type="project" value="UniProtKB-KW"/>
</dbReference>
<proteinExistence type="predicted"/>
<evidence type="ECO:0000313" key="20">
    <source>
        <dbReference type="Proteomes" id="UP000233435"/>
    </source>
</evidence>
<feature type="compositionally biased region" description="Polar residues" evidence="16">
    <location>
        <begin position="162"/>
        <end position="180"/>
    </location>
</feature>
<dbReference type="PROSITE" id="PS50025">
    <property type="entry name" value="LAM_G_DOMAIN"/>
    <property type="match status" value="1"/>
</dbReference>
<evidence type="ECO:0000256" key="4">
    <source>
        <dbReference type="ARBA" id="ARBA00022679"/>
    </source>
</evidence>
<keyword evidence="20" id="KW-1185">Reference proteome</keyword>
<evidence type="ECO:0000256" key="5">
    <source>
        <dbReference type="ARBA" id="ARBA00022692"/>
    </source>
</evidence>
<feature type="compositionally biased region" description="Gly residues" evidence="16">
    <location>
        <begin position="237"/>
        <end position="249"/>
    </location>
</feature>
<dbReference type="AlphaFoldDB" id="A0A2N3HK45"/>
<evidence type="ECO:0000256" key="2">
    <source>
        <dbReference type="ARBA" id="ARBA00011902"/>
    </source>
</evidence>
<evidence type="ECO:0000256" key="10">
    <source>
        <dbReference type="ARBA" id="ARBA00022989"/>
    </source>
</evidence>
<evidence type="ECO:0000256" key="13">
    <source>
        <dbReference type="ARBA" id="ARBA00023157"/>
    </source>
</evidence>
<evidence type="ECO:0000259" key="18">
    <source>
        <dbReference type="PROSITE" id="PS50025"/>
    </source>
</evidence>
<evidence type="ECO:0000256" key="7">
    <source>
        <dbReference type="ARBA" id="ARBA00022741"/>
    </source>
</evidence>
<feature type="signal peptide" evidence="17">
    <location>
        <begin position="1"/>
        <end position="33"/>
    </location>
</feature>
<keyword evidence="5" id="KW-0812">Transmembrane</keyword>
<dbReference type="Pfam" id="PF12810">
    <property type="entry name" value="ALK_LTK_GRD"/>
    <property type="match status" value="1"/>
</dbReference>
<keyword evidence="10" id="KW-1133">Transmembrane helix</keyword>
<feature type="compositionally biased region" description="Gly residues" evidence="16">
    <location>
        <begin position="314"/>
        <end position="330"/>
    </location>
</feature>
<keyword evidence="7" id="KW-0547">Nucleotide-binding</keyword>
<keyword evidence="13" id="KW-1015">Disulfide bond</keyword>
<protein>
    <recommendedName>
        <fullName evidence="2">receptor protein-tyrosine kinase</fullName>
        <ecNumber evidence="2">2.7.10.1</ecNumber>
    </recommendedName>
</protein>
<feature type="region of interest" description="Disordered" evidence="16">
    <location>
        <begin position="161"/>
        <end position="249"/>
    </location>
</feature>
<evidence type="ECO:0000256" key="15">
    <source>
        <dbReference type="ARBA" id="ARBA00023180"/>
    </source>
</evidence>
<keyword evidence="14" id="KW-0675">Receptor</keyword>
<feature type="domain" description="Laminin G" evidence="18">
    <location>
        <begin position="584"/>
        <end position="760"/>
    </location>
</feature>
<keyword evidence="12" id="KW-0829">Tyrosine-protein kinase</keyword>
<evidence type="ECO:0000256" key="12">
    <source>
        <dbReference type="ARBA" id="ARBA00023137"/>
    </source>
</evidence>
<evidence type="ECO:0000256" key="3">
    <source>
        <dbReference type="ARBA" id="ARBA00022475"/>
    </source>
</evidence>
<dbReference type="RefSeq" id="WP_106659633.1">
    <property type="nucleotide sequence ID" value="NZ_PJEO01000031.1"/>
</dbReference>
<feature type="compositionally biased region" description="Polar residues" evidence="16">
    <location>
        <begin position="206"/>
        <end position="215"/>
    </location>
</feature>
<dbReference type="GO" id="GO:0005975">
    <property type="term" value="P:carbohydrate metabolic process"/>
    <property type="evidence" value="ECO:0007669"/>
    <property type="project" value="UniProtKB-ARBA"/>
</dbReference>
<reference evidence="19 20" key="1">
    <citation type="submission" date="2017-12" db="EMBL/GenBank/DDBJ databases">
        <title>Confluentibacter flavum sp. nov., isolated from the saline lake.</title>
        <authorList>
            <person name="Yu L."/>
        </authorList>
    </citation>
    <scope>NUCLEOTIDE SEQUENCE [LARGE SCALE GENOMIC DNA]</scope>
    <source>
        <strain evidence="19 20">3B</strain>
    </source>
</reference>
<evidence type="ECO:0000256" key="1">
    <source>
        <dbReference type="ARBA" id="ARBA00004251"/>
    </source>
</evidence>
<feature type="region of interest" description="Disordered" evidence="16">
    <location>
        <begin position="314"/>
        <end position="337"/>
    </location>
</feature>
<evidence type="ECO:0000256" key="6">
    <source>
        <dbReference type="ARBA" id="ARBA00022729"/>
    </source>
</evidence>
<evidence type="ECO:0000256" key="9">
    <source>
        <dbReference type="ARBA" id="ARBA00022840"/>
    </source>
</evidence>
<dbReference type="Pfam" id="PF13385">
    <property type="entry name" value="Laminin_G_3"/>
    <property type="match status" value="1"/>
</dbReference>
<dbReference type="InterPro" id="IPR055163">
    <property type="entry name" value="ALK/LTK-like_GRD"/>
</dbReference>
<evidence type="ECO:0000313" key="19">
    <source>
        <dbReference type="EMBL" id="PKQ45218.1"/>
    </source>
</evidence>
<comment type="subcellular location">
    <subcellularLocation>
        <location evidence="1">Cell membrane</location>
        <topology evidence="1">Single-pass type I membrane protein</topology>
    </subcellularLocation>
</comment>
<keyword evidence="6 17" id="KW-0732">Signal</keyword>
<dbReference type="GO" id="GO:0004553">
    <property type="term" value="F:hydrolase activity, hydrolyzing O-glycosyl compounds"/>
    <property type="evidence" value="ECO:0007669"/>
    <property type="project" value="UniProtKB-ARBA"/>
</dbReference>
<organism evidence="19 20">
    <name type="scientific">Confluentibacter flavum</name>
    <dbReference type="NCBI Taxonomy" id="1909700"/>
    <lineage>
        <taxon>Bacteria</taxon>
        <taxon>Pseudomonadati</taxon>
        <taxon>Bacteroidota</taxon>
        <taxon>Flavobacteriia</taxon>
        <taxon>Flavobacteriales</taxon>
        <taxon>Flavobacteriaceae</taxon>
        <taxon>Confluentibacter</taxon>
    </lineage>
</organism>
<evidence type="ECO:0000256" key="16">
    <source>
        <dbReference type="SAM" id="MobiDB-lite"/>
    </source>
</evidence>
<dbReference type="OrthoDB" id="1443240at2"/>
<evidence type="ECO:0000256" key="11">
    <source>
        <dbReference type="ARBA" id="ARBA00023136"/>
    </source>
</evidence>
<comment type="caution">
    <text evidence="19">The sequence shown here is derived from an EMBL/GenBank/DDBJ whole genome shotgun (WGS) entry which is preliminary data.</text>
</comment>
<keyword evidence="11" id="KW-0472">Membrane</keyword>
<keyword evidence="8" id="KW-0418">Kinase</keyword>
<keyword evidence="9" id="KW-0067">ATP-binding</keyword>
<keyword evidence="15" id="KW-0325">Glycoprotein</keyword>
<feature type="region of interest" description="Disordered" evidence="16">
    <location>
        <begin position="272"/>
        <end position="302"/>
    </location>
</feature>
<evidence type="ECO:0000256" key="17">
    <source>
        <dbReference type="SAM" id="SignalP"/>
    </source>
</evidence>
<keyword evidence="3" id="KW-1003">Cell membrane</keyword>
<dbReference type="InterPro" id="IPR001791">
    <property type="entry name" value="Laminin_G"/>
</dbReference>
<name>A0A2N3HK45_9FLAO</name>
<evidence type="ECO:0000256" key="14">
    <source>
        <dbReference type="ARBA" id="ARBA00023170"/>
    </source>
</evidence>
<dbReference type="EC" id="2.7.10.1" evidence="2"/>